<keyword evidence="4" id="KW-1185">Reference proteome</keyword>
<dbReference type="EMBL" id="JAUESC010000004">
    <property type="protein sequence ID" value="KAK0598843.1"/>
    <property type="molecule type" value="Genomic_DNA"/>
</dbReference>
<proteinExistence type="predicted"/>
<dbReference type="InterPro" id="IPR007527">
    <property type="entry name" value="Znf_SWIM"/>
</dbReference>
<organism evidence="3 4">
    <name type="scientific">Acer saccharum</name>
    <name type="common">Sugar maple</name>
    <dbReference type="NCBI Taxonomy" id="4024"/>
    <lineage>
        <taxon>Eukaryota</taxon>
        <taxon>Viridiplantae</taxon>
        <taxon>Streptophyta</taxon>
        <taxon>Embryophyta</taxon>
        <taxon>Tracheophyta</taxon>
        <taxon>Spermatophyta</taxon>
        <taxon>Magnoliopsida</taxon>
        <taxon>eudicotyledons</taxon>
        <taxon>Gunneridae</taxon>
        <taxon>Pentapetalae</taxon>
        <taxon>rosids</taxon>
        <taxon>malvids</taxon>
        <taxon>Sapindales</taxon>
        <taxon>Sapindaceae</taxon>
        <taxon>Hippocastanoideae</taxon>
        <taxon>Acereae</taxon>
        <taxon>Acer</taxon>
    </lineage>
</organism>
<name>A0AA39W1I1_ACESA</name>
<dbReference type="PANTHER" id="PTHR31973:SF187">
    <property type="entry name" value="MUTATOR TRANSPOSASE MUDRA PROTEIN"/>
    <property type="match status" value="1"/>
</dbReference>
<keyword evidence="1" id="KW-0479">Metal-binding</keyword>
<reference evidence="3" key="2">
    <citation type="submission" date="2023-06" db="EMBL/GenBank/DDBJ databases">
        <authorList>
            <person name="Swenson N.G."/>
            <person name="Wegrzyn J.L."/>
            <person name="Mcevoy S.L."/>
        </authorList>
    </citation>
    <scope>NUCLEOTIDE SEQUENCE</scope>
    <source>
        <strain evidence="3">NS2018</strain>
        <tissue evidence="3">Leaf</tissue>
    </source>
</reference>
<dbReference type="PANTHER" id="PTHR31973">
    <property type="entry name" value="POLYPROTEIN, PUTATIVE-RELATED"/>
    <property type="match status" value="1"/>
</dbReference>
<dbReference type="GO" id="GO:0008270">
    <property type="term" value="F:zinc ion binding"/>
    <property type="evidence" value="ECO:0007669"/>
    <property type="project" value="UniProtKB-KW"/>
</dbReference>
<evidence type="ECO:0000259" key="2">
    <source>
        <dbReference type="PROSITE" id="PS50966"/>
    </source>
</evidence>
<reference evidence="3" key="1">
    <citation type="journal article" date="2022" name="Plant J.">
        <title>Strategies of tolerance reflected in two North American maple genomes.</title>
        <authorList>
            <person name="McEvoy S.L."/>
            <person name="Sezen U.U."/>
            <person name="Trouern-Trend A."/>
            <person name="McMahon S.M."/>
            <person name="Schaberg P.G."/>
            <person name="Yang J."/>
            <person name="Wegrzyn J.L."/>
            <person name="Swenson N.G."/>
        </authorList>
    </citation>
    <scope>NUCLEOTIDE SEQUENCE</scope>
    <source>
        <strain evidence="3">NS2018</strain>
    </source>
</reference>
<evidence type="ECO:0000313" key="4">
    <source>
        <dbReference type="Proteomes" id="UP001168877"/>
    </source>
</evidence>
<dbReference type="Pfam" id="PF04434">
    <property type="entry name" value="SWIM"/>
    <property type="match status" value="1"/>
</dbReference>
<feature type="domain" description="SWIM-type" evidence="2">
    <location>
        <begin position="143"/>
        <end position="175"/>
    </location>
</feature>
<evidence type="ECO:0000256" key="1">
    <source>
        <dbReference type="PROSITE-ProRule" id="PRU00325"/>
    </source>
</evidence>
<evidence type="ECO:0000313" key="3">
    <source>
        <dbReference type="EMBL" id="KAK0598843.1"/>
    </source>
</evidence>
<sequence length="274" mass="32189">MHEHRKVCFMSDRQKGVIPALDAIWPNHHTRFCGRHILQNLMSTFKVEYLRELFWLATRSSDLTDFVKAMAEIKEISKPAHQYLLKIPLEYWTVYAFDTITKTNHNTNNVVEAFNGWLNKYRAQPLLTMMENEFEVVDGTRQFVVKLDDRTCQCGIWTVFGIPCEHDMACITRMRQNVEDYVHEYLKKPAYLKTYSNAIHAIPNESLWHEVEHRTVLPPLKRRRSGRPRLSRRRGVIEPARVKRSMGFRCSKCQEVGHNSRTCKAPVQGLRTEV</sequence>
<dbReference type="PROSITE" id="PS50966">
    <property type="entry name" value="ZF_SWIM"/>
    <property type="match status" value="1"/>
</dbReference>
<dbReference type="AlphaFoldDB" id="A0AA39W1I1"/>
<keyword evidence="1" id="KW-0862">Zinc</keyword>
<dbReference type="Proteomes" id="UP001168877">
    <property type="component" value="Unassembled WGS sequence"/>
</dbReference>
<protein>
    <recommendedName>
        <fullName evidence="2">SWIM-type domain-containing protein</fullName>
    </recommendedName>
</protein>
<comment type="caution">
    <text evidence="3">The sequence shown here is derived from an EMBL/GenBank/DDBJ whole genome shotgun (WGS) entry which is preliminary data.</text>
</comment>
<keyword evidence="1" id="KW-0863">Zinc-finger</keyword>
<accession>A0AA39W1I1</accession>
<gene>
    <name evidence="3" type="ORF">LWI29_038544</name>
</gene>